<evidence type="ECO:0000256" key="2">
    <source>
        <dbReference type="ARBA" id="ARBA00022980"/>
    </source>
</evidence>
<dbReference type="GO" id="GO:0005815">
    <property type="term" value="C:microtubule organizing center"/>
    <property type="evidence" value="ECO:0007669"/>
    <property type="project" value="TreeGrafter"/>
</dbReference>
<dbReference type="PANTHER" id="PTHR16220">
    <property type="entry name" value="WD REPEAT PROTEIN 8-RELATED"/>
    <property type="match status" value="1"/>
</dbReference>
<dbReference type="VEuPathDB" id="FungiDB:AAP_02126"/>
<accession>A0A162IIP4</accession>
<dbReference type="InterPro" id="IPR052778">
    <property type="entry name" value="Centrosome-WD_assoc"/>
</dbReference>
<dbReference type="SUPFAM" id="SSF50969">
    <property type="entry name" value="YVTN repeat-like/Quinoprotein amine dehydrogenase"/>
    <property type="match status" value="1"/>
</dbReference>
<dbReference type="PANTHER" id="PTHR16220:SF0">
    <property type="entry name" value="WD REPEAT-CONTAINING PROTEIN WRAP73"/>
    <property type="match status" value="1"/>
</dbReference>
<dbReference type="AlphaFoldDB" id="A0A162IIP4"/>
<evidence type="ECO:0000313" key="7">
    <source>
        <dbReference type="EMBL" id="KZZ94033.1"/>
    </source>
</evidence>
<protein>
    <submittedName>
        <fullName evidence="7">40S ribosomal protein S25</fullName>
    </submittedName>
</protein>
<dbReference type="GO" id="GO:1990810">
    <property type="term" value="P:microtubule anchoring at mitotic spindle pole body"/>
    <property type="evidence" value="ECO:0007669"/>
    <property type="project" value="TreeGrafter"/>
</dbReference>
<keyword evidence="3" id="KW-0687">Ribonucleoprotein</keyword>
<dbReference type="Gene3D" id="2.130.10.10">
    <property type="entry name" value="YVTN repeat-like/Quinoprotein amine dehydrogenase"/>
    <property type="match status" value="1"/>
</dbReference>
<dbReference type="GO" id="GO:0005840">
    <property type="term" value="C:ribosome"/>
    <property type="evidence" value="ECO:0007669"/>
    <property type="project" value="UniProtKB-KW"/>
</dbReference>
<keyword evidence="2 7" id="KW-0689">Ribosomal protein</keyword>
<dbReference type="EMBL" id="AZGZ01000007">
    <property type="protein sequence ID" value="KZZ94033.1"/>
    <property type="molecule type" value="Genomic_DNA"/>
</dbReference>
<dbReference type="InterPro" id="IPR004977">
    <property type="entry name" value="Ribosomal_eS25"/>
</dbReference>
<feature type="transmembrane region" description="Helical" evidence="6">
    <location>
        <begin position="65"/>
        <end position="83"/>
    </location>
</feature>
<dbReference type="GO" id="GO:1990811">
    <property type="term" value="C:MWP complex"/>
    <property type="evidence" value="ECO:0007669"/>
    <property type="project" value="TreeGrafter"/>
</dbReference>
<dbReference type="InterPro" id="IPR011044">
    <property type="entry name" value="Quino_amine_DH_bsu"/>
</dbReference>
<dbReference type="GO" id="GO:1990904">
    <property type="term" value="C:ribonucleoprotein complex"/>
    <property type="evidence" value="ECO:0007669"/>
    <property type="project" value="UniProtKB-KW"/>
</dbReference>
<sequence>MATTIPASSAATAAAPQGREVDSVIQRKLNGVGRWLMQFRVVVFWVAVLATLGMLYAASVKDSGISFAALALSAWPFLFQWVWACRPNAPHPQNAEAKLAAAEAKLAAAEAKLAAAEVKLAAAEVKVREAEERARMADGMAARLVDVLALHGCGVGAQQVLQDPPSLCSAKGNFLAVLESGNVYLTIYGIKRVGAGGGLTTSLKRSIELPVCHHQKQKSAAGNAKGKTPGGTTTVLRWSSSAPGLSVVGEEEEEEVEDSARILVCTGTHISIYDLRDESWSAQITLGEVSSISHIDFGSTFESVLVFGEVNTAVHILRLSSSKVNGDNHLVIKNPKSPAAQTYALRPGGKFGLRNLAMLTKLDTVDYLTVFDAVTYAPLCTTKLPTVDAQGVKWSPDGMWIAVWDVASLGGKVVVCTAEGQIYDVYTGSNPLDENENEDVEDEEKEKEGGEYDAGVNCMTFSPDSRYLALGLVNGRVEIVDVRRGKLHRALLDPMKFGSIGRKMFVEQPGQGYVPAPQQETFPYAFNARVGDGDKDNGYGKAVTQMAFNADGSLLAVVDTERAHVLWIWSMKTGDLVGALIQRDTIREAPAGKQKKKWSKGKVKDKAQHAVVLDKAISDKLNKDVQSYRLITVATLVDRLKINGSLARVALADLEKRGVIKKVVGHHALDIYTRAVNAE</sequence>
<feature type="transmembrane region" description="Helical" evidence="6">
    <location>
        <begin position="37"/>
        <end position="58"/>
    </location>
</feature>
<dbReference type="Pfam" id="PF00400">
    <property type="entry name" value="WD40"/>
    <property type="match status" value="1"/>
</dbReference>
<dbReference type="SUPFAM" id="SSF82171">
    <property type="entry name" value="DPP6 N-terminal domain-like"/>
    <property type="match status" value="1"/>
</dbReference>
<keyword evidence="6" id="KW-0812">Transmembrane</keyword>
<keyword evidence="4" id="KW-0175">Coiled coil</keyword>
<dbReference type="InterPro" id="IPR001680">
    <property type="entry name" value="WD40_rpt"/>
</dbReference>
<evidence type="ECO:0000256" key="6">
    <source>
        <dbReference type="SAM" id="Phobius"/>
    </source>
</evidence>
<dbReference type="OrthoDB" id="308690at2759"/>
<evidence type="ECO:0000256" key="5">
    <source>
        <dbReference type="SAM" id="MobiDB-lite"/>
    </source>
</evidence>
<feature type="compositionally biased region" description="Acidic residues" evidence="5">
    <location>
        <begin position="433"/>
        <end position="445"/>
    </location>
</feature>
<comment type="caution">
    <text evidence="7">The sequence shown here is derived from an EMBL/GenBank/DDBJ whole genome shotgun (WGS) entry which is preliminary data.</text>
</comment>
<evidence type="ECO:0000313" key="8">
    <source>
        <dbReference type="Proteomes" id="UP000242877"/>
    </source>
</evidence>
<evidence type="ECO:0000256" key="3">
    <source>
        <dbReference type="ARBA" id="ARBA00023274"/>
    </source>
</evidence>
<keyword evidence="6" id="KW-0472">Membrane</keyword>
<evidence type="ECO:0000256" key="4">
    <source>
        <dbReference type="SAM" id="Coils"/>
    </source>
</evidence>
<evidence type="ECO:0000256" key="1">
    <source>
        <dbReference type="ARBA" id="ARBA00009106"/>
    </source>
</evidence>
<name>A0A162IIP4_9EURO</name>
<dbReference type="Gene3D" id="3.30.63.20">
    <property type="match status" value="1"/>
</dbReference>
<feature type="coiled-coil region" evidence="4">
    <location>
        <begin position="92"/>
        <end position="140"/>
    </location>
</feature>
<keyword evidence="6" id="KW-1133">Transmembrane helix</keyword>
<dbReference type="Pfam" id="PF03297">
    <property type="entry name" value="Ribosomal_S25"/>
    <property type="match status" value="1"/>
</dbReference>
<dbReference type="Proteomes" id="UP000242877">
    <property type="component" value="Unassembled WGS sequence"/>
</dbReference>
<reference evidence="7 8" key="1">
    <citation type="journal article" date="2016" name="Genome Biol. Evol.">
        <title>Divergent and convergent evolution of fungal pathogenicity.</title>
        <authorList>
            <person name="Shang Y."/>
            <person name="Xiao G."/>
            <person name="Zheng P."/>
            <person name="Cen K."/>
            <person name="Zhan S."/>
            <person name="Wang C."/>
        </authorList>
    </citation>
    <scope>NUCLEOTIDE SEQUENCE [LARGE SCALE GENOMIC DNA]</scope>
    <source>
        <strain evidence="7 8">ARSEF 7405</strain>
    </source>
</reference>
<dbReference type="FunFam" id="3.30.63.20:FF:000001">
    <property type="entry name" value="40S ribosomal protein S25"/>
    <property type="match status" value="1"/>
</dbReference>
<dbReference type="InterPro" id="IPR015943">
    <property type="entry name" value="WD40/YVTN_repeat-like_dom_sf"/>
</dbReference>
<proteinExistence type="inferred from homology"/>
<gene>
    <name evidence="7" type="ORF">AAP_02126</name>
</gene>
<organism evidence="7 8">
    <name type="scientific">Ascosphaera apis ARSEF 7405</name>
    <dbReference type="NCBI Taxonomy" id="392613"/>
    <lineage>
        <taxon>Eukaryota</taxon>
        <taxon>Fungi</taxon>
        <taxon>Dikarya</taxon>
        <taxon>Ascomycota</taxon>
        <taxon>Pezizomycotina</taxon>
        <taxon>Eurotiomycetes</taxon>
        <taxon>Eurotiomycetidae</taxon>
        <taxon>Onygenales</taxon>
        <taxon>Ascosphaeraceae</taxon>
        <taxon>Ascosphaera</taxon>
    </lineage>
</organism>
<keyword evidence="8" id="KW-1185">Reference proteome</keyword>
<comment type="similarity">
    <text evidence="1">Belongs to the eukaryotic ribosomal protein eS25 family.</text>
</comment>
<feature type="region of interest" description="Disordered" evidence="5">
    <location>
        <begin position="427"/>
        <end position="449"/>
    </location>
</feature>